<accession>A0AAD3DY31</accession>
<sequence length="119" mass="12708">EEELLLRAVPELADEVVAEVEGLQASVQESMLRQWQLEAGQPLPPAPPPPQPPRPVVGLEVKELLRAAPSLPLPGVCSFLRDLLGGGGRWPTLALSCAWDGIEARPPARGALLELVLEA</sequence>
<dbReference type="Proteomes" id="UP001054857">
    <property type="component" value="Unassembled WGS sequence"/>
</dbReference>
<feature type="non-terminal residue" evidence="1">
    <location>
        <position position="1"/>
    </location>
</feature>
<evidence type="ECO:0000313" key="1">
    <source>
        <dbReference type="EMBL" id="GFR50170.1"/>
    </source>
</evidence>
<name>A0AAD3DY31_9CHLO</name>
<comment type="caution">
    <text evidence="1">The sequence shown here is derived from an EMBL/GenBank/DDBJ whole genome shotgun (WGS) entry which is preliminary data.</text>
</comment>
<gene>
    <name evidence="1" type="ORF">Agub_g12336</name>
</gene>
<organism evidence="1 2">
    <name type="scientific">Astrephomene gubernaculifera</name>
    <dbReference type="NCBI Taxonomy" id="47775"/>
    <lineage>
        <taxon>Eukaryota</taxon>
        <taxon>Viridiplantae</taxon>
        <taxon>Chlorophyta</taxon>
        <taxon>core chlorophytes</taxon>
        <taxon>Chlorophyceae</taxon>
        <taxon>CS clade</taxon>
        <taxon>Chlamydomonadales</taxon>
        <taxon>Astrephomenaceae</taxon>
        <taxon>Astrephomene</taxon>
    </lineage>
</organism>
<evidence type="ECO:0000313" key="2">
    <source>
        <dbReference type="Proteomes" id="UP001054857"/>
    </source>
</evidence>
<feature type="non-terminal residue" evidence="1">
    <location>
        <position position="119"/>
    </location>
</feature>
<protein>
    <submittedName>
        <fullName evidence="1">Uncharacterized protein</fullName>
    </submittedName>
</protein>
<proteinExistence type="predicted"/>
<dbReference type="AlphaFoldDB" id="A0AAD3DY31"/>
<reference evidence="1 2" key="1">
    <citation type="journal article" date="2021" name="Sci. Rep.">
        <title>Genome sequencing of the multicellular alga Astrephomene provides insights into convergent evolution of germ-soma differentiation.</title>
        <authorList>
            <person name="Yamashita S."/>
            <person name="Yamamoto K."/>
            <person name="Matsuzaki R."/>
            <person name="Suzuki S."/>
            <person name="Yamaguchi H."/>
            <person name="Hirooka S."/>
            <person name="Minakuchi Y."/>
            <person name="Miyagishima S."/>
            <person name="Kawachi M."/>
            <person name="Toyoda A."/>
            <person name="Nozaki H."/>
        </authorList>
    </citation>
    <scope>NUCLEOTIDE SEQUENCE [LARGE SCALE GENOMIC DNA]</scope>
    <source>
        <strain evidence="1 2">NIES-4017</strain>
    </source>
</reference>
<dbReference type="EMBL" id="BMAR01000035">
    <property type="protein sequence ID" value="GFR50170.1"/>
    <property type="molecule type" value="Genomic_DNA"/>
</dbReference>
<keyword evidence="2" id="KW-1185">Reference proteome</keyword>